<name>A0A0G0XSX0_9BACT</name>
<dbReference type="EMBL" id="LCCE01000001">
    <property type="protein sequence ID" value="KKS27809.1"/>
    <property type="molecule type" value="Genomic_DNA"/>
</dbReference>
<evidence type="ECO:0000313" key="1">
    <source>
        <dbReference type="EMBL" id="KKS27809.1"/>
    </source>
</evidence>
<evidence type="ECO:0000313" key="2">
    <source>
        <dbReference type="Proteomes" id="UP000033859"/>
    </source>
</evidence>
<accession>A0A0G0XSX0</accession>
<comment type="caution">
    <text evidence="1">The sequence shown here is derived from an EMBL/GenBank/DDBJ whole genome shotgun (WGS) entry which is preliminary data.</text>
</comment>
<dbReference type="AlphaFoldDB" id="A0A0G0XSX0"/>
<gene>
    <name evidence="1" type="ORF">UU84_C0001G0041</name>
</gene>
<protein>
    <submittedName>
        <fullName evidence="1">Uncharacterized protein</fullName>
    </submittedName>
</protein>
<reference evidence="1 2" key="1">
    <citation type="journal article" date="2015" name="Nature">
        <title>rRNA introns, odd ribosomes, and small enigmatic genomes across a large radiation of phyla.</title>
        <authorList>
            <person name="Brown C.T."/>
            <person name="Hug L.A."/>
            <person name="Thomas B.C."/>
            <person name="Sharon I."/>
            <person name="Castelle C.J."/>
            <person name="Singh A."/>
            <person name="Wilkins M.J."/>
            <person name="Williams K.H."/>
            <person name="Banfield J.F."/>
        </authorList>
    </citation>
    <scope>NUCLEOTIDE SEQUENCE [LARGE SCALE GENOMIC DNA]</scope>
</reference>
<proteinExistence type="predicted"/>
<organism evidence="1 2">
    <name type="scientific">Candidatus Yanofskybacteria bacterium GW2011_GWC2_41_9</name>
    <dbReference type="NCBI Taxonomy" id="1619029"/>
    <lineage>
        <taxon>Bacteria</taxon>
        <taxon>Candidatus Yanofskyibacteriota</taxon>
    </lineage>
</organism>
<dbReference type="Proteomes" id="UP000033859">
    <property type="component" value="Unassembled WGS sequence"/>
</dbReference>
<sequence length="166" mass="19226">MAKKKPKFYETITGLRKIDLSKLDAKELAFLREVVEFYKTKPDWNEFANRRNLLRQKYQIEINSSAADIGYDLEARIGIAEGKVAMPNYQDQINDFIMEKFWSRDNFCRETNITTKMLAQVFAGKSTLGDIKLIARKLGCVLVLTHDSGTRTDMSPQKAIERLRRL</sequence>